<dbReference type="PATRIC" id="fig|1395513.3.peg.453"/>
<keyword evidence="1" id="KW-0472">Membrane</keyword>
<keyword evidence="1" id="KW-1133">Transmembrane helix</keyword>
<evidence type="ECO:0000256" key="1">
    <source>
        <dbReference type="SAM" id="Phobius"/>
    </source>
</evidence>
<dbReference type="AlphaFoldDB" id="V6J1P4"/>
<keyword evidence="3" id="KW-1185">Reference proteome</keyword>
<evidence type="ECO:0000313" key="3">
    <source>
        <dbReference type="Proteomes" id="UP000018296"/>
    </source>
</evidence>
<reference evidence="2 3" key="1">
    <citation type="journal article" date="2013" name="Genome Announc.">
        <title>Genome Sequence of Sporolactobacillus laevolacticus DSM442, an Efficient Polymer-Grade D-Lactate Producer from Agricultural Waste Cottonseed as a Nitrogen Source.</title>
        <authorList>
            <person name="Wang H."/>
            <person name="Wang L."/>
            <person name="Ju J."/>
            <person name="Yu B."/>
            <person name="Ma Y."/>
        </authorList>
    </citation>
    <scope>NUCLEOTIDE SEQUENCE [LARGE SCALE GENOMIC DNA]</scope>
    <source>
        <strain evidence="2 3">DSM 442</strain>
    </source>
</reference>
<dbReference type="STRING" id="1395513.P343_02245"/>
<evidence type="ECO:0008006" key="4">
    <source>
        <dbReference type="Google" id="ProtNLM"/>
    </source>
</evidence>
<dbReference type="OrthoDB" id="2989832at2"/>
<comment type="caution">
    <text evidence="2">The sequence shown here is derived from an EMBL/GenBank/DDBJ whole genome shotgun (WGS) entry which is preliminary data.</text>
</comment>
<protein>
    <recommendedName>
        <fullName evidence="4">PepSY domain-containing protein</fullName>
    </recommendedName>
</protein>
<dbReference type="RefSeq" id="WP_023508760.1">
    <property type="nucleotide sequence ID" value="NZ_AWTC01000001.1"/>
</dbReference>
<dbReference type="EMBL" id="AWTC01000001">
    <property type="protein sequence ID" value="EST13720.1"/>
    <property type="molecule type" value="Genomic_DNA"/>
</dbReference>
<organism evidence="2 3">
    <name type="scientific">Sporolactobacillus laevolacticus DSM 442</name>
    <dbReference type="NCBI Taxonomy" id="1395513"/>
    <lineage>
        <taxon>Bacteria</taxon>
        <taxon>Bacillati</taxon>
        <taxon>Bacillota</taxon>
        <taxon>Bacilli</taxon>
        <taxon>Bacillales</taxon>
        <taxon>Sporolactobacillaceae</taxon>
        <taxon>Sporolactobacillus</taxon>
    </lineage>
</organism>
<feature type="transmembrane region" description="Helical" evidence="1">
    <location>
        <begin position="6"/>
        <end position="28"/>
    </location>
</feature>
<name>V6J1P4_9BACL</name>
<dbReference type="eggNOG" id="COG5584">
    <property type="taxonomic scope" value="Bacteria"/>
</dbReference>
<sequence>MSKHFGTAIVVGAIAGYLAGIATCRLMAEKKTLSSEHVLDRVKKAVSEQLPINGAWIYLTPHKWSKDSFTHFVYKGGLTSSENGISRHFDFIADAHSGTLLELKAQK</sequence>
<proteinExistence type="predicted"/>
<dbReference type="Proteomes" id="UP000018296">
    <property type="component" value="Unassembled WGS sequence"/>
</dbReference>
<gene>
    <name evidence="2" type="ORF">P343_02245</name>
</gene>
<accession>V6J1P4</accession>
<evidence type="ECO:0000313" key="2">
    <source>
        <dbReference type="EMBL" id="EST13720.1"/>
    </source>
</evidence>
<keyword evidence="1" id="KW-0812">Transmembrane</keyword>